<feature type="domain" description="Bacterial surface antigen (D15)" evidence="4">
    <location>
        <begin position="802"/>
        <end position="1024"/>
    </location>
</feature>
<dbReference type="PANTHER" id="PTHR36842:SF1">
    <property type="entry name" value="PROTEIN TOLB"/>
    <property type="match status" value="1"/>
</dbReference>
<sequence>MFSHVKKLIFILLISGFFQLYGQGFGQNKVQYRDFDWHYLQTEHFDIYFYSGGYSVAEFTAYTAEKAYKVLKRDFNYELTKRVSIIVYKSHNDFQQTNVISTYLPEGVGGVTELYKNRVVVPFEGSYSQFRHVIHHELVHAVMNDMLYGGSVQSIISGEIVQVPTWFAEGLAEYFSQRWNTRTDMMVRDATINNYLVQALPSFGAYFGGNAFFRYIAEEYGNEKVAEILHKIKGSIRFQNVFKSALGLKIDELMEKWQKKMRKEYWPDIKDRLETEEFAHRLTNHRETNSYLNISPALSPKGDKVAFLSNMDGKQSIYIMDMFDNSNIKRIIKGETDVDFEELHWLSPGMGWSPDATKLTFSAKAGDEDALYIYDTKTEEVTQKKFGLDGIFSAVWSPQGDEIAFVGNLNGNGDIYVYSIEKDKIEKITDDQFSDTYPHWSNDGTKIAFVSERGKYLKKEDVPADFKMSDHDFKNTDIYIVDRRTKEISAITQTPFLESDPIFGPDDKKVLYTSDQNGISNIYVYDIESGESYPISNLLSGAFQLSMDQEGHTLVFTSFSELGFDLYSIKNPLKLPRAELEETEYRKKLEDKNSLLSTVDQLTADSSAAGGAEEDSSKIKVNIPQSTDYTHYVFADLNRRTKKVKKAVALKEEEYKREDGDFRVHNYKVKFSADLVNGEAEYNTYWGFQGFTQIAYSDVLGNHQIYLGTNLVFDLRNSYIVAQYLYLPKRTDYGVSFFNYSNTYFSYRNGLTRFRNYGASFLARRPFNKFSRIDASIYFMTAELEYLSINVPTQRISSFLPSIRYVYDTSEWWFTGPRDGFRGSVSITTSPKYSDASLEFTTVKTDLRKYFKLHDYYHLAFRLAAGASIGRDAQNFYFGGVDNWLNREFNGGLDRYINSVKDVYFSEFVTPVRGARFYEKVGHQYGLINAELRFPLILRLDLGLPPISIGYIQGVLFTDVGSAWDNPFKFRGVKNGRVEDLFIGYGTGARVYLFGFLLKYDLAWQYDLEKSSLPKHYFSIGIDF</sequence>
<dbReference type="InterPro" id="IPR011659">
    <property type="entry name" value="WD40"/>
</dbReference>
<name>A0A7V1LN49_CALAY</name>
<reference evidence="6" key="1">
    <citation type="journal article" date="2020" name="mSystems">
        <title>Genome- and Community-Level Interaction Insights into Carbon Utilization and Element Cycling Functions of Hydrothermarchaeota in Hydrothermal Sediment.</title>
        <authorList>
            <person name="Zhou Z."/>
            <person name="Liu Y."/>
            <person name="Xu W."/>
            <person name="Pan J."/>
            <person name="Luo Z.H."/>
            <person name="Li M."/>
        </authorList>
    </citation>
    <scope>NUCLEOTIDE SEQUENCE [LARGE SCALE GENOMIC DNA]</scope>
    <source>
        <strain evidence="6">HyVt-456</strain>
    </source>
</reference>
<dbReference type="Pfam" id="PF01103">
    <property type="entry name" value="Omp85"/>
    <property type="match status" value="1"/>
</dbReference>
<dbReference type="InterPro" id="IPR039568">
    <property type="entry name" value="Peptidase_MA-like_dom"/>
</dbReference>
<comment type="similarity">
    <text evidence="2">Belongs to the TolB family.</text>
</comment>
<dbReference type="SUPFAM" id="SSF82171">
    <property type="entry name" value="DPP6 N-terminal domain-like"/>
    <property type="match status" value="1"/>
</dbReference>
<evidence type="ECO:0000256" key="1">
    <source>
        <dbReference type="ARBA" id="ARBA00004370"/>
    </source>
</evidence>
<dbReference type="PANTHER" id="PTHR36842">
    <property type="entry name" value="PROTEIN TOLB HOMOLOG"/>
    <property type="match status" value="1"/>
</dbReference>
<dbReference type="Pfam" id="PF07676">
    <property type="entry name" value="PD40"/>
    <property type="match status" value="3"/>
</dbReference>
<evidence type="ECO:0000259" key="5">
    <source>
        <dbReference type="Pfam" id="PF13485"/>
    </source>
</evidence>
<organism evidence="6">
    <name type="scientific">Caldithrix abyssi</name>
    <dbReference type="NCBI Taxonomy" id="187145"/>
    <lineage>
        <taxon>Bacteria</taxon>
        <taxon>Pseudomonadati</taxon>
        <taxon>Calditrichota</taxon>
        <taxon>Calditrichia</taxon>
        <taxon>Calditrichales</taxon>
        <taxon>Calditrichaceae</taxon>
        <taxon>Caldithrix</taxon>
    </lineage>
</organism>
<accession>A0A7V1LN49</accession>
<dbReference type="Gene3D" id="2.120.10.30">
    <property type="entry name" value="TolB, C-terminal domain"/>
    <property type="match status" value="3"/>
</dbReference>
<evidence type="ECO:0000256" key="2">
    <source>
        <dbReference type="ARBA" id="ARBA00009820"/>
    </source>
</evidence>
<dbReference type="EMBL" id="DRLD01000268">
    <property type="protein sequence ID" value="HED10960.1"/>
    <property type="molecule type" value="Genomic_DNA"/>
</dbReference>
<gene>
    <name evidence="6" type="ORF">ENJ10_09750</name>
</gene>
<evidence type="ECO:0000256" key="3">
    <source>
        <dbReference type="ARBA" id="ARBA00023136"/>
    </source>
</evidence>
<comment type="subcellular location">
    <subcellularLocation>
        <location evidence="1">Membrane</location>
    </subcellularLocation>
</comment>
<feature type="domain" description="Peptidase MA-like" evidence="5">
    <location>
        <begin position="63"/>
        <end position="261"/>
    </location>
</feature>
<dbReference type="Proteomes" id="UP000886005">
    <property type="component" value="Unassembled WGS sequence"/>
</dbReference>
<evidence type="ECO:0000259" key="4">
    <source>
        <dbReference type="Pfam" id="PF01103"/>
    </source>
</evidence>
<keyword evidence="3" id="KW-0472">Membrane</keyword>
<protein>
    <submittedName>
        <fullName evidence="6">Biopolymer transporter Tol</fullName>
    </submittedName>
</protein>
<dbReference type="AlphaFoldDB" id="A0A7V1LN49"/>
<dbReference type="Pfam" id="PF13485">
    <property type="entry name" value="Peptidase_MA_2"/>
    <property type="match status" value="1"/>
</dbReference>
<dbReference type="InterPro" id="IPR000184">
    <property type="entry name" value="Bac_surfAg_D15"/>
</dbReference>
<proteinExistence type="inferred from homology"/>
<dbReference type="InterPro" id="IPR011042">
    <property type="entry name" value="6-blade_b-propeller_TolB-like"/>
</dbReference>
<comment type="caution">
    <text evidence="6">The sequence shown here is derived from an EMBL/GenBank/DDBJ whole genome shotgun (WGS) entry which is preliminary data.</text>
</comment>
<dbReference type="Gene3D" id="2.40.160.50">
    <property type="entry name" value="membrane protein fhac: a member of the omp85/tpsb transporter family"/>
    <property type="match status" value="1"/>
</dbReference>
<dbReference type="GO" id="GO:0019867">
    <property type="term" value="C:outer membrane"/>
    <property type="evidence" value="ECO:0007669"/>
    <property type="project" value="InterPro"/>
</dbReference>
<evidence type="ECO:0000313" key="6">
    <source>
        <dbReference type="EMBL" id="HED10960.1"/>
    </source>
</evidence>